<sequence>MTTDATVPDPAFVGSSSPRCVPWDTKYRDGVLELFKDVPYKKQLWNWQFESNPFGFPFRPVVLVDGADKVVGFNGVMAVCISDKGKDIPALWSCDFYLAEQWRGQGLGSEIKHELHQKAPLIMAFGISDRASDVLRHLGWVPDDSVRTYRMLRRRSGIRSWLLTGLQWLNRFGRGFFYGPGSSGVKIEARSALPGRTLVDELWNRCYTEYGRVVQRDFAYLDWRFQQHPLSRYAFVLAWRGEVLAAILVVRFSRGTLRIVDYCGPARDLPLKRAVVRAALRCWPHANQVVSATSDSELASAFLAEGFVQLRDRPRFYIYEAGKSSPDQPSPWFIMAGDSDGEFLQAAGDFCTAENLPGAATLERT</sequence>
<dbReference type="Proteomes" id="UP000253987">
    <property type="component" value="Unassembled WGS sequence"/>
</dbReference>
<dbReference type="Gene3D" id="3.40.630.30">
    <property type="match status" value="1"/>
</dbReference>
<evidence type="ECO:0000313" key="1">
    <source>
        <dbReference type="EMBL" id="PXX90711.1"/>
    </source>
</evidence>
<dbReference type="AlphaFoldDB" id="A0A2V3ZXX1"/>
<gene>
    <name evidence="1" type="ORF">DIT71_09190</name>
</gene>
<dbReference type="EMBL" id="QFWX01000004">
    <property type="protein sequence ID" value="PXX90711.1"/>
    <property type="molecule type" value="Genomic_DNA"/>
</dbReference>
<keyword evidence="2" id="KW-1185">Reference proteome</keyword>
<dbReference type="RefSeq" id="WP_114612936.1">
    <property type="nucleotide sequence ID" value="NZ_QFWX01000004.1"/>
</dbReference>
<organism evidence="1 2">
    <name type="scientific">Marinobacter vulgaris</name>
    <dbReference type="NCBI Taxonomy" id="1928331"/>
    <lineage>
        <taxon>Bacteria</taxon>
        <taxon>Pseudomonadati</taxon>
        <taxon>Pseudomonadota</taxon>
        <taxon>Gammaproteobacteria</taxon>
        <taxon>Pseudomonadales</taxon>
        <taxon>Marinobacteraceae</taxon>
        <taxon>Marinobacter</taxon>
    </lineage>
</organism>
<dbReference type="OrthoDB" id="8542820at2"/>
<evidence type="ECO:0008006" key="3">
    <source>
        <dbReference type="Google" id="ProtNLM"/>
    </source>
</evidence>
<name>A0A2V3ZXX1_9GAMM</name>
<accession>A0A2V3ZXX1</accession>
<reference evidence="2" key="1">
    <citation type="submission" date="2018-05" db="EMBL/GenBank/DDBJ databases">
        <authorList>
            <person name="Lu D."/>
        </authorList>
    </citation>
    <scope>NUCLEOTIDE SEQUENCE [LARGE SCALE GENOMIC DNA]</scope>
    <source>
        <strain evidence="2">F01</strain>
    </source>
</reference>
<evidence type="ECO:0000313" key="2">
    <source>
        <dbReference type="Proteomes" id="UP000253987"/>
    </source>
</evidence>
<proteinExistence type="predicted"/>
<protein>
    <recommendedName>
        <fullName evidence="3">N-acetyltransferase domain-containing protein</fullName>
    </recommendedName>
</protein>
<dbReference type="InterPro" id="IPR016181">
    <property type="entry name" value="Acyl_CoA_acyltransferase"/>
</dbReference>
<comment type="caution">
    <text evidence="1">The sequence shown here is derived from an EMBL/GenBank/DDBJ whole genome shotgun (WGS) entry which is preliminary data.</text>
</comment>
<reference evidence="1 2" key="2">
    <citation type="submission" date="2018-06" db="EMBL/GenBank/DDBJ databases">
        <title>Marinobactersediminissp. nov, a moderately halophilic bacterium isolated from marine solar saltern.</title>
        <authorList>
            <person name="Zhang Y."/>
        </authorList>
    </citation>
    <scope>NUCLEOTIDE SEQUENCE [LARGE SCALE GENOMIC DNA]</scope>
    <source>
        <strain evidence="1 2">F01</strain>
    </source>
</reference>
<dbReference type="SUPFAM" id="SSF55729">
    <property type="entry name" value="Acyl-CoA N-acyltransferases (Nat)"/>
    <property type="match status" value="1"/>
</dbReference>